<evidence type="ECO:0000313" key="7">
    <source>
        <dbReference type="EMBL" id="KGE73401.1"/>
    </source>
</evidence>
<feature type="transmembrane region" description="Helical" evidence="6">
    <location>
        <begin position="236"/>
        <end position="265"/>
    </location>
</feature>
<dbReference type="PANTHER" id="PTHR13353:SF5">
    <property type="entry name" value="TRANSMEMBRANE PROTEIN 19"/>
    <property type="match status" value="1"/>
</dbReference>
<feature type="transmembrane region" description="Helical" evidence="6">
    <location>
        <begin position="70"/>
        <end position="89"/>
    </location>
</feature>
<dbReference type="AlphaFoldDB" id="A0A098R0W7"/>
<accession>A0A098R0W7</accession>
<comment type="similarity">
    <text evidence="2">Belongs to the TMEM19 family.</text>
</comment>
<evidence type="ECO:0008006" key="9">
    <source>
        <dbReference type="Google" id="ProtNLM"/>
    </source>
</evidence>
<evidence type="ECO:0000313" key="8">
    <source>
        <dbReference type="Proteomes" id="UP000029692"/>
    </source>
</evidence>
<dbReference type="Proteomes" id="UP000029692">
    <property type="component" value="Unassembled WGS sequence"/>
</dbReference>
<organism evidence="7 8">
    <name type="scientific">Spirochaeta lutea</name>
    <dbReference type="NCBI Taxonomy" id="1480694"/>
    <lineage>
        <taxon>Bacteria</taxon>
        <taxon>Pseudomonadati</taxon>
        <taxon>Spirochaetota</taxon>
        <taxon>Spirochaetia</taxon>
        <taxon>Spirochaetales</taxon>
        <taxon>Spirochaetaceae</taxon>
        <taxon>Spirochaeta</taxon>
    </lineage>
</organism>
<dbReference type="Pfam" id="PF01940">
    <property type="entry name" value="DUF92"/>
    <property type="match status" value="1"/>
</dbReference>
<feature type="transmembrane region" description="Helical" evidence="6">
    <location>
        <begin position="277"/>
        <end position="298"/>
    </location>
</feature>
<keyword evidence="4 6" id="KW-1133">Transmembrane helix</keyword>
<dbReference type="PANTHER" id="PTHR13353">
    <property type="entry name" value="TRANSMEMBRANE PROTEIN 19"/>
    <property type="match status" value="1"/>
</dbReference>
<sequence length="363" mass="36426">MKGGWSGGDLTMEGSWSGGDLTSGTWGAGGFGGDAPRVSSQAQEVLSGAMGEAAPGSLVFHGAGTGEAGFWIWGLALGVILNLTLAIAARRRRAVSPDGAVMGFILGLVIYAGLGPGGWGCLVLFFVSSSLLSRTGKERKARLDLASLHEKSDQRDWLQALANAGPGALCALGFLVTGESLWILGTVISLGAANGDTWASELGVLSPGPPRSILTGKPLAPGTSGGISPLGLGGSLAGGLCIGLGAAGMHLWGAFGMLGLGVLGWEQSWQTSVQGGAALEPAALILAGAAGGFMGSLIDSLLGASIQARYRTSRGRLTERPRDQAGTPHLLAGGLPWIGNDAVNLLANSAVTILGMAVAAYIS</sequence>
<evidence type="ECO:0000256" key="4">
    <source>
        <dbReference type="ARBA" id="ARBA00022989"/>
    </source>
</evidence>
<keyword evidence="8" id="KW-1185">Reference proteome</keyword>
<dbReference type="OrthoDB" id="9808500at2"/>
<dbReference type="eggNOG" id="COG1836">
    <property type="taxonomic scope" value="Bacteria"/>
</dbReference>
<feature type="transmembrane region" description="Helical" evidence="6">
    <location>
        <begin position="101"/>
        <end position="127"/>
    </location>
</feature>
<evidence type="ECO:0000256" key="6">
    <source>
        <dbReference type="SAM" id="Phobius"/>
    </source>
</evidence>
<dbReference type="InterPro" id="IPR002794">
    <property type="entry name" value="DUF92_TMEM19"/>
</dbReference>
<gene>
    <name evidence="7" type="ORF">DC28_03780</name>
</gene>
<keyword evidence="3 6" id="KW-0812">Transmembrane</keyword>
<comment type="caution">
    <text evidence="7">The sequence shown here is derived from an EMBL/GenBank/DDBJ whole genome shotgun (WGS) entry which is preliminary data.</text>
</comment>
<dbReference type="EMBL" id="JNUP01000029">
    <property type="protein sequence ID" value="KGE73401.1"/>
    <property type="molecule type" value="Genomic_DNA"/>
</dbReference>
<reference evidence="7 8" key="1">
    <citation type="submission" date="2014-05" db="EMBL/GenBank/DDBJ databases">
        <title>De novo Genome Sequence of Spirocheata sp.</title>
        <authorList>
            <person name="Shivani Y."/>
            <person name="Subhash Y."/>
            <person name="Tushar L."/>
            <person name="Sasikala C."/>
            <person name="Ramana C.V."/>
        </authorList>
    </citation>
    <scope>NUCLEOTIDE SEQUENCE [LARGE SCALE GENOMIC DNA]</scope>
    <source>
        <strain evidence="7 8">JC230</strain>
    </source>
</reference>
<dbReference type="GO" id="GO:0016020">
    <property type="term" value="C:membrane"/>
    <property type="evidence" value="ECO:0007669"/>
    <property type="project" value="UniProtKB-SubCell"/>
</dbReference>
<proteinExistence type="inferred from homology"/>
<evidence type="ECO:0000256" key="3">
    <source>
        <dbReference type="ARBA" id="ARBA00022692"/>
    </source>
</evidence>
<comment type="subcellular location">
    <subcellularLocation>
        <location evidence="1">Membrane</location>
        <topology evidence="1">Multi-pass membrane protein</topology>
    </subcellularLocation>
</comment>
<name>A0A098R0W7_9SPIO</name>
<keyword evidence="5 6" id="KW-0472">Membrane</keyword>
<protein>
    <recommendedName>
        <fullName evidence="9">DUF92 domain-containing protein</fullName>
    </recommendedName>
</protein>
<evidence type="ECO:0000256" key="2">
    <source>
        <dbReference type="ARBA" id="ARBA00009012"/>
    </source>
</evidence>
<evidence type="ECO:0000256" key="1">
    <source>
        <dbReference type="ARBA" id="ARBA00004141"/>
    </source>
</evidence>
<evidence type="ECO:0000256" key="5">
    <source>
        <dbReference type="ARBA" id="ARBA00023136"/>
    </source>
</evidence>
<dbReference type="RefSeq" id="WP_052078415.1">
    <property type="nucleotide sequence ID" value="NZ_JNUP01000029.1"/>
</dbReference>